<name>A0A8S9ZFQ7_9BILA</name>
<dbReference type="AlphaFoldDB" id="A0A8S9ZFQ7"/>
<evidence type="ECO:0000313" key="1">
    <source>
        <dbReference type="EMBL" id="KAF7632107.1"/>
    </source>
</evidence>
<keyword evidence="2" id="KW-1185">Reference proteome</keyword>
<proteinExistence type="predicted"/>
<protein>
    <submittedName>
        <fullName evidence="1">Uncharacterized protein</fullName>
    </submittedName>
</protein>
<accession>A0A8S9ZFQ7</accession>
<organism evidence="1 2">
    <name type="scientific">Meloidogyne graminicola</name>
    <dbReference type="NCBI Taxonomy" id="189291"/>
    <lineage>
        <taxon>Eukaryota</taxon>
        <taxon>Metazoa</taxon>
        <taxon>Ecdysozoa</taxon>
        <taxon>Nematoda</taxon>
        <taxon>Chromadorea</taxon>
        <taxon>Rhabditida</taxon>
        <taxon>Tylenchina</taxon>
        <taxon>Tylenchomorpha</taxon>
        <taxon>Tylenchoidea</taxon>
        <taxon>Meloidogynidae</taxon>
        <taxon>Meloidogyninae</taxon>
        <taxon>Meloidogyne</taxon>
    </lineage>
</organism>
<evidence type="ECO:0000313" key="2">
    <source>
        <dbReference type="Proteomes" id="UP000605970"/>
    </source>
</evidence>
<gene>
    <name evidence="1" type="ORF">Mgra_00008483</name>
</gene>
<comment type="caution">
    <text evidence="1">The sequence shown here is derived from an EMBL/GenBank/DDBJ whole genome shotgun (WGS) entry which is preliminary data.</text>
</comment>
<dbReference type="EMBL" id="JABEBT010000112">
    <property type="protein sequence ID" value="KAF7632107.1"/>
    <property type="molecule type" value="Genomic_DNA"/>
</dbReference>
<dbReference type="Proteomes" id="UP000605970">
    <property type="component" value="Unassembled WGS sequence"/>
</dbReference>
<feature type="non-terminal residue" evidence="1">
    <location>
        <position position="1"/>
    </location>
</feature>
<reference evidence="1" key="1">
    <citation type="journal article" date="2020" name="Ecol. Evol.">
        <title>Genome structure and content of the rice root-knot nematode (Meloidogyne graminicola).</title>
        <authorList>
            <person name="Phan N.T."/>
            <person name="Danchin E.G.J."/>
            <person name="Klopp C."/>
            <person name="Perfus-Barbeoch L."/>
            <person name="Kozlowski D.K."/>
            <person name="Koutsovoulos G.D."/>
            <person name="Lopez-Roques C."/>
            <person name="Bouchez O."/>
            <person name="Zahm M."/>
            <person name="Besnard G."/>
            <person name="Bellafiore S."/>
        </authorList>
    </citation>
    <scope>NUCLEOTIDE SEQUENCE</scope>
    <source>
        <strain evidence="1">VN-18</strain>
    </source>
</reference>
<sequence>MSTSRKYFKMSTNLKDVKMSTKWNYFSDIRFQVLLDF</sequence>